<sequence length="212" mass="22554">MPTPHMPRMPDMSRLAAIAEELWLSLFAWIPTVIGVGARLVAWQPLFCHCGRVRFGQSVTVQGCRNIALANGVRIGKGCHLYARTGALEMGENAALNVNVVVDADGGHIRMGAHVTVGPGTVIRAANHNFDRTDVPIMFQGHEYGEVTIEDDVWIAANCTITPGVHIGRGAVVGAGAVVTEDVEPYTVVGGVPAKPLRKRGVHERAGTPPEA</sequence>
<dbReference type="GO" id="GO:0016746">
    <property type="term" value="F:acyltransferase activity"/>
    <property type="evidence" value="ECO:0007669"/>
    <property type="project" value="UniProtKB-KW"/>
</dbReference>
<dbReference type="Proteomes" id="UP001180616">
    <property type="component" value="Chromosome"/>
</dbReference>
<reference evidence="4" key="1">
    <citation type="submission" date="2023-09" db="EMBL/GenBank/DDBJ databases">
        <authorList>
            <consortium name="CW5 consortium"/>
            <person name="Lu C.-W."/>
        </authorList>
    </citation>
    <scope>NUCLEOTIDE SEQUENCE</scope>
    <source>
        <strain evidence="4">KPS</strain>
    </source>
</reference>
<dbReference type="InterPro" id="IPR001451">
    <property type="entry name" value="Hexapep"/>
</dbReference>
<dbReference type="InterPro" id="IPR011004">
    <property type="entry name" value="Trimer_LpxA-like_sf"/>
</dbReference>
<evidence type="ECO:0000313" key="5">
    <source>
        <dbReference type="Proteomes" id="UP001180616"/>
    </source>
</evidence>
<keyword evidence="2" id="KW-0808">Transferase</keyword>
<evidence type="ECO:0000256" key="3">
    <source>
        <dbReference type="SAM" id="Phobius"/>
    </source>
</evidence>
<dbReference type="PANTHER" id="PTHR23416">
    <property type="entry name" value="SIALIC ACID SYNTHASE-RELATED"/>
    <property type="match status" value="1"/>
</dbReference>
<dbReference type="CDD" id="cd04647">
    <property type="entry name" value="LbH_MAT_like"/>
    <property type="match status" value="1"/>
</dbReference>
<keyword evidence="3" id="KW-0812">Transmembrane</keyword>
<evidence type="ECO:0000256" key="1">
    <source>
        <dbReference type="ARBA" id="ARBA00007274"/>
    </source>
</evidence>
<dbReference type="SUPFAM" id="SSF51161">
    <property type="entry name" value="Trimeric LpxA-like enzymes"/>
    <property type="match status" value="1"/>
</dbReference>
<evidence type="ECO:0000313" key="4">
    <source>
        <dbReference type="EMBL" id="WMW64161.1"/>
    </source>
</evidence>
<dbReference type="Gene3D" id="2.160.10.10">
    <property type="entry name" value="Hexapeptide repeat proteins"/>
    <property type="match status" value="1"/>
</dbReference>
<accession>A0ABY9QXB9</accession>
<protein>
    <submittedName>
        <fullName evidence="4">Acyltransferase</fullName>
    </submittedName>
</protein>
<proteinExistence type="inferred from homology"/>
<organism evidence="4 5">
    <name type="scientific">Nitratidesulfovibrio liaohensis</name>
    <dbReference type="NCBI Taxonomy" id="2604158"/>
    <lineage>
        <taxon>Bacteria</taxon>
        <taxon>Pseudomonadati</taxon>
        <taxon>Thermodesulfobacteriota</taxon>
        <taxon>Desulfovibrionia</taxon>
        <taxon>Desulfovibrionales</taxon>
        <taxon>Desulfovibrionaceae</taxon>
        <taxon>Nitratidesulfovibrio</taxon>
    </lineage>
</organism>
<dbReference type="InterPro" id="IPR051159">
    <property type="entry name" value="Hexapeptide_acetyltransf"/>
</dbReference>
<evidence type="ECO:0000256" key="2">
    <source>
        <dbReference type="ARBA" id="ARBA00022679"/>
    </source>
</evidence>
<dbReference type="RefSeq" id="WP_309540268.1">
    <property type="nucleotide sequence ID" value="NZ_CP133659.1"/>
</dbReference>
<dbReference type="PANTHER" id="PTHR23416:SF23">
    <property type="entry name" value="ACETYLTRANSFERASE C18B11.09C-RELATED"/>
    <property type="match status" value="1"/>
</dbReference>
<comment type="similarity">
    <text evidence="1">Belongs to the transferase hexapeptide repeat family.</text>
</comment>
<dbReference type="Pfam" id="PF00132">
    <property type="entry name" value="Hexapep"/>
    <property type="match status" value="1"/>
</dbReference>
<feature type="transmembrane region" description="Helical" evidence="3">
    <location>
        <begin position="21"/>
        <end position="43"/>
    </location>
</feature>
<name>A0ABY9QXB9_9BACT</name>
<keyword evidence="5" id="KW-1185">Reference proteome</keyword>
<keyword evidence="3" id="KW-1133">Transmembrane helix</keyword>
<dbReference type="EMBL" id="CP133659">
    <property type="protein sequence ID" value="WMW64161.1"/>
    <property type="molecule type" value="Genomic_DNA"/>
</dbReference>
<keyword evidence="4" id="KW-0012">Acyltransferase</keyword>
<keyword evidence="3" id="KW-0472">Membrane</keyword>
<gene>
    <name evidence="4" type="ORF">KPS_002148</name>
</gene>